<evidence type="ECO:0000256" key="5">
    <source>
        <dbReference type="ARBA" id="ARBA00022842"/>
    </source>
</evidence>
<evidence type="ECO:0000313" key="10">
    <source>
        <dbReference type="EMBL" id="OHA26535.1"/>
    </source>
</evidence>
<dbReference type="FunFam" id="2.70.210.12:FF:000001">
    <property type="entry name" value="GTPase Obg"/>
    <property type="match status" value="1"/>
</dbReference>
<dbReference type="Pfam" id="PF01018">
    <property type="entry name" value="GTP1_OBG"/>
    <property type="match status" value="1"/>
</dbReference>
<dbReference type="PROSITE" id="PS51710">
    <property type="entry name" value="G_OBG"/>
    <property type="match status" value="1"/>
</dbReference>
<dbReference type="PROSITE" id="PS51883">
    <property type="entry name" value="OBG"/>
    <property type="match status" value="1"/>
</dbReference>
<dbReference type="SUPFAM" id="SSF82051">
    <property type="entry name" value="Obg GTP-binding protein N-terminal domain"/>
    <property type="match status" value="1"/>
</dbReference>
<feature type="binding site" evidence="7">
    <location>
        <begin position="207"/>
        <end position="210"/>
    </location>
    <ligand>
        <name>GTP</name>
        <dbReference type="ChEBI" id="CHEBI:37565"/>
    </ligand>
</feature>
<dbReference type="PROSITE" id="PS00905">
    <property type="entry name" value="GTP1_OBG"/>
    <property type="match status" value="1"/>
</dbReference>
<keyword evidence="5 7" id="KW-0460">Magnesium</keyword>
<keyword evidence="3 7" id="KW-0547">Nucleotide-binding</keyword>
<proteinExistence type="inferred from homology"/>
<dbReference type="PANTHER" id="PTHR11702:SF31">
    <property type="entry name" value="MITOCHONDRIAL RIBOSOME-ASSOCIATED GTPASE 2"/>
    <property type="match status" value="1"/>
</dbReference>
<evidence type="ECO:0000259" key="9">
    <source>
        <dbReference type="PROSITE" id="PS51883"/>
    </source>
</evidence>
<feature type="domain" description="OBG-type G" evidence="8">
    <location>
        <begin position="159"/>
        <end position="321"/>
    </location>
</feature>
<evidence type="ECO:0000256" key="7">
    <source>
        <dbReference type="HAMAP-Rule" id="MF_01454"/>
    </source>
</evidence>
<evidence type="ECO:0000256" key="2">
    <source>
        <dbReference type="ARBA" id="ARBA00022490"/>
    </source>
</evidence>
<evidence type="ECO:0000256" key="1">
    <source>
        <dbReference type="ARBA" id="ARBA00007699"/>
    </source>
</evidence>
<dbReference type="NCBIfam" id="TIGR02729">
    <property type="entry name" value="Obg_CgtA"/>
    <property type="match status" value="1"/>
</dbReference>
<feature type="binding site" evidence="7">
    <location>
        <begin position="302"/>
        <end position="304"/>
    </location>
    <ligand>
        <name>GTP</name>
        <dbReference type="ChEBI" id="CHEBI:37565"/>
    </ligand>
</feature>
<feature type="binding site" evidence="7">
    <location>
        <begin position="274"/>
        <end position="277"/>
    </location>
    <ligand>
        <name>GTP</name>
        <dbReference type="ChEBI" id="CHEBI:37565"/>
    </ligand>
</feature>
<gene>
    <name evidence="7" type="primary">obg</name>
    <name evidence="10" type="ORF">A3C06_03080</name>
</gene>
<protein>
    <recommendedName>
        <fullName evidence="7">GTPase Obg</fullName>
        <ecNumber evidence="7">3.6.5.-</ecNumber>
    </recommendedName>
    <alternativeName>
        <fullName evidence="7">GTP-binding protein Obg</fullName>
    </alternativeName>
</protein>
<evidence type="ECO:0000256" key="6">
    <source>
        <dbReference type="ARBA" id="ARBA00023134"/>
    </source>
</evidence>
<comment type="caution">
    <text evidence="10">The sequence shown here is derived from an EMBL/GenBank/DDBJ whole genome shotgun (WGS) entry which is preliminary data.</text>
</comment>
<dbReference type="InterPro" id="IPR014100">
    <property type="entry name" value="GTP-bd_Obg/CgtA"/>
</dbReference>
<dbReference type="Gene3D" id="2.70.210.12">
    <property type="entry name" value="GTP1/OBG domain"/>
    <property type="match status" value="1"/>
</dbReference>
<keyword evidence="4 7" id="KW-0378">Hydrolase</keyword>
<dbReference type="PIRSF" id="PIRSF002401">
    <property type="entry name" value="GTP_bd_Obg/CgtA"/>
    <property type="match status" value="1"/>
</dbReference>
<dbReference type="STRING" id="1802312.A3C06_03080"/>
<comment type="subcellular location">
    <subcellularLocation>
        <location evidence="7">Cytoplasm</location>
    </subcellularLocation>
</comment>
<evidence type="ECO:0000259" key="8">
    <source>
        <dbReference type="PROSITE" id="PS51710"/>
    </source>
</evidence>
<dbReference type="EMBL" id="MHRQ01000020">
    <property type="protein sequence ID" value="OHA26535.1"/>
    <property type="molecule type" value="Genomic_DNA"/>
</dbReference>
<keyword evidence="7" id="KW-0479">Metal-binding</keyword>
<evidence type="ECO:0000256" key="3">
    <source>
        <dbReference type="ARBA" id="ARBA00022741"/>
    </source>
</evidence>
<dbReference type="GO" id="GO:0005525">
    <property type="term" value="F:GTP binding"/>
    <property type="evidence" value="ECO:0007669"/>
    <property type="project" value="UniProtKB-UniRule"/>
</dbReference>
<feature type="domain" description="Obg" evidence="9">
    <location>
        <begin position="1"/>
        <end position="158"/>
    </location>
</feature>
<feature type="binding site" evidence="7">
    <location>
        <begin position="190"/>
        <end position="194"/>
    </location>
    <ligand>
        <name>GTP</name>
        <dbReference type="ChEBI" id="CHEBI:37565"/>
    </ligand>
</feature>
<name>A0A1G2MRP3_9BACT</name>
<feature type="binding site" evidence="7">
    <location>
        <position position="172"/>
    </location>
    <ligand>
        <name>Mg(2+)</name>
        <dbReference type="ChEBI" id="CHEBI:18420"/>
    </ligand>
</feature>
<dbReference type="NCBIfam" id="NF008956">
    <property type="entry name" value="PRK12299.1"/>
    <property type="match status" value="1"/>
</dbReference>
<dbReference type="InterPro" id="IPR031167">
    <property type="entry name" value="G_OBG"/>
</dbReference>
<dbReference type="AlphaFoldDB" id="A0A1G2MRP3"/>
<dbReference type="InterPro" id="IPR027417">
    <property type="entry name" value="P-loop_NTPase"/>
</dbReference>
<dbReference type="Gene3D" id="3.40.50.300">
    <property type="entry name" value="P-loop containing nucleotide triphosphate hydrolases"/>
    <property type="match status" value="1"/>
</dbReference>
<dbReference type="InterPro" id="IPR006073">
    <property type="entry name" value="GTP-bd"/>
</dbReference>
<dbReference type="CDD" id="cd01898">
    <property type="entry name" value="Obg"/>
    <property type="match status" value="1"/>
</dbReference>
<comment type="function">
    <text evidence="7">An essential GTPase which binds GTP, GDP and possibly (p)ppGpp with moderate affinity, with high nucleotide exchange rates and a fairly low GTP hydrolysis rate. Plays a role in control of the cell cycle, stress response, ribosome biogenesis and in those bacteria that undergo differentiation, in morphogenesis control.</text>
</comment>
<keyword evidence="6 7" id="KW-0342">GTP-binding</keyword>
<comment type="subunit">
    <text evidence="7">Monomer.</text>
</comment>
<evidence type="ECO:0000256" key="4">
    <source>
        <dbReference type="ARBA" id="ARBA00022801"/>
    </source>
</evidence>
<feature type="binding site" evidence="7">
    <location>
        <begin position="165"/>
        <end position="172"/>
    </location>
    <ligand>
        <name>GTP</name>
        <dbReference type="ChEBI" id="CHEBI:37565"/>
    </ligand>
</feature>
<dbReference type="GO" id="GO:0005737">
    <property type="term" value="C:cytoplasm"/>
    <property type="evidence" value="ECO:0007669"/>
    <property type="project" value="UniProtKB-SubCell"/>
</dbReference>
<dbReference type="Proteomes" id="UP000177565">
    <property type="component" value="Unassembled WGS sequence"/>
</dbReference>
<dbReference type="InterPro" id="IPR006074">
    <property type="entry name" value="GTP1-OBG_CS"/>
</dbReference>
<dbReference type="InterPro" id="IPR006169">
    <property type="entry name" value="GTP1_OBG_dom"/>
</dbReference>
<dbReference type="GO" id="GO:0042254">
    <property type="term" value="P:ribosome biogenesis"/>
    <property type="evidence" value="ECO:0007669"/>
    <property type="project" value="UniProtKB-UniRule"/>
</dbReference>
<dbReference type="HAMAP" id="MF_01454">
    <property type="entry name" value="GTPase_Obg"/>
    <property type="match status" value="1"/>
</dbReference>
<dbReference type="PRINTS" id="PR00326">
    <property type="entry name" value="GTP1OBG"/>
</dbReference>
<keyword evidence="2 7" id="KW-0963">Cytoplasm</keyword>
<sequence length="330" mass="35580">MALIDEIKIHITAGRGGDGVVRWLQEKNKDHGGPSGGDGGKGGSVYARAIRDIAALARYRSIKELRADDGEDGKADNMHGKSGKDLVFNVPTGSVITNHQTDEKFEVLKEGDTVLLLAGGGGGLGNSHFKGSVNRRPREFTTGKAGETADFTIELQLIADAGLIGLPNAGKSSLLNTLTHANAKIGSYAFTTLEPNLGVMNGYVLADIPGLIEGAAEGRGLGHRFLRHIRRTRVLLHCISLENGDFEKVYKVVRAELGKYDSGLLNKREVIVLTKTDLLEEKALKERIQVLSKKFGDVIAVSILDDASIKGFKEYLTRLFEGLMEASNES</sequence>
<dbReference type="EC" id="3.6.5.-" evidence="7"/>
<evidence type="ECO:0000313" key="11">
    <source>
        <dbReference type="Proteomes" id="UP000177565"/>
    </source>
</evidence>
<dbReference type="GO" id="GO:0000287">
    <property type="term" value="F:magnesium ion binding"/>
    <property type="evidence" value="ECO:0007669"/>
    <property type="project" value="InterPro"/>
</dbReference>
<accession>A0A1G2MRP3</accession>
<comment type="cofactor">
    <cofactor evidence="7">
        <name>Mg(2+)</name>
        <dbReference type="ChEBI" id="CHEBI:18420"/>
    </cofactor>
</comment>
<comment type="similarity">
    <text evidence="1 7">Belongs to the TRAFAC class OBG-HflX-like GTPase superfamily. OBG GTPase family.</text>
</comment>
<dbReference type="GO" id="GO:0003924">
    <property type="term" value="F:GTPase activity"/>
    <property type="evidence" value="ECO:0007669"/>
    <property type="project" value="UniProtKB-UniRule"/>
</dbReference>
<reference evidence="10 11" key="1">
    <citation type="journal article" date="2016" name="Nat. Commun.">
        <title>Thousands of microbial genomes shed light on interconnected biogeochemical processes in an aquifer system.</title>
        <authorList>
            <person name="Anantharaman K."/>
            <person name="Brown C.T."/>
            <person name="Hug L.A."/>
            <person name="Sharon I."/>
            <person name="Castelle C.J."/>
            <person name="Probst A.J."/>
            <person name="Thomas B.C."/>
            <person name="Singh A."/>
            <person name="Wilkins M.J."/>
            <person name="Karaoz U."/>
            <person name="Brodie E.L."/>
            <person name="Williams K.H."/>
            <person name="Hubbard S.S."/>
            <person name="Banfield J.F."/>
        </authorList>
    </citation>
    <scope>NUCLEOTIDE SEQUENCE [LARGE SCALE GENOMIC DNA]</scope>
</reference>
<dbReference type="InterPro" id="IPR045086">
    <property type="entry name" value="OBG_GTPase"/>
</dbReference>
<dbReference type="SUPFAM" id="SSF52540">
    <property type="entry name" value="P-loop containing nucleoside triphosphate hydrolases"/>
    <property type="match status" value="1"/>
</dbReference>
<dbReference type="InterPro" id="IPR036726">
    <property type="entry name" value="GTP1_OBG_dom_sf"/>
</dbReference>
<dbReference type="Pfam" id="PF01926">
    <property type="entry name" value="MMR_HSR1"/>
    <property type="match status" value="1"/>
</dbReference>
<feature type="binding site" evidence="7">
    <location>
        <position position="192"/>
    </location>
    <ligand>
        <name>Mg(2+)</name>
        <dbReference type="ChEBI" id="CHEBI:18420"/>
    </ligand>
</feature>
<organism evidence="10 11">
    <name type="scientific">Candidatus Taylorbacteria bacterium RIFCSPHIGHO2_02_FULL_46_13</name>
    <dbReference type="NCBI Taxonomy" id="1802312"/>
    <lineage>
        <taxon>Bacteria</taxon>
        <taxon>Candidatus Tayloriibacteriota</taxon>
    </lineage>
</organism>
<dbReference type="PANTHER" id="PTHR11702">
    <property type="entry name" value="DEVELOPMENTALLY REGULATED GTP-BINDING PROTEIN-RELATED"/>
    <property type="match status" value="1"/>
</dbReference>